<keyword evidence="8" id="KW-1185">Reference proteome</keyword>
<dbReference type="PANTHER" id="PTHR18968">
    <property type="entry name" value="THIAMINE PYROPHOSPHATE ENZYMES"/>
    <property type="match status" value="1"/>
</dbReference>
<dbReference type="FunFam" id="3.40.50.970:FF:000007">
    <property type="entry name" value="Acetolactate synthase"/>
    <property type="match status" value="1"/>
</dbReference>
<dbReference type="Proteomes" id="UP000199064">
    <property type="component" value="Unassembled WGS sequence"/>
</dbReference>
<gene>
    <name evidence="7" type="ORF">SAMN05216452_1309</name>
</gene>
<dbReference type="InterPro" id="IPR029061">
    <property type="entry name" value="THDP-binding"/>
</dbReference>
<dbReference type="GO" id="GO:0009097">
    <property type="term" value="P:isoleucine biosynthetic process"/>
    <property type="evidence" value="ECO:0007669"/>
    <property type="project" value="TreeGrafter"/>
</dbReference>
<evidence type="ECO:0000313" key="8">
    <source>
        <dbReference type="Proteomes" id="UP000199064"/>
    </source>
</evidence>
<evidence type="ECO:0000256" key="2">
    <source>
        <dbReference type="ARBA" id="ARBA00023052"/>
    </source>
</evidence>
<dbReference type="GO" id="GO:0000287">
    <property type="term" value="F:magnesium ion binding"/>
    <property type="evidence" value="ECO:0007669"/>
    <property type="project" value="InterPro"/>
</dbReference>
<sequence length="554" mass="57774">MKRAADLLVESLRVHGIDRVFCVPGESYLSVLDALVEQPAVSVVTTRHESGAGFMALADARLTGRAGVAFVSRGPGAMNAAIAVHSAQQDAVPLVLFIGQVERAHRQMNAFQEMDYGRVFGSVAKWVVEVNDATRLVDTVATAFHAASSGTPGPVVVALPEDMLEDLVEAPAVQVNRVARSAASQQDMIGVRDMIADVERPLLIAGGLLKSGAAQTTLKAVAEAFAIPVATAVRHADLLPNDHPQFAGHLAYGAPAALAEAIAKADLVIGVGTRLGDVTTQGYTFPAAPLPAQKVVQIWPDAMAVGHVRGLAMGLAAEPRIFLEQLLAVAPDAPASQHTDWSAALHAVARSLREWRGAGDVEDGVVFGDFVAAADRLLADDAIITIDSGNFGGWVQRLMRFGGGRMMLAPASGAMGYGVPAAVAASLRHPERQVVCFVGDGGFLMTGNELATAMHYGAKPIVIVSDNGSYGTIRMHQEKHFPGRIGMTGLTNPDFPVFASSFGTLSLTVDNASQIEGALKAAVQARCAAVITVRTSLEHISAGATIAALRGSAA</sequence>
<dbReference type="Pfam" id="PF02775">
    <property type="entry name" value="TPP_enzyme_C"/>
    <property type="match status" value="1"/>
</dbReference>
<dbReference type="GO" id="GO:0009099">
    <property type="term" value="P:L-valine biosynthetic process"/>
    <property type="evidence" value="ECO:0007669"/>
    <property type="project" value="TreeGrafter"/>
</dbReference>
<name>A0A1H4JEE2_9HYPH</name>
<dbReference type="PANTHER" id="PTHR18968:SF120">
    <property type="entry name" value="ACETOLACTATE SYNTHASE LARGE SUBUNIT"/>
    <property type="match status" value="1"/>
</dbReference>
<feature type="domain" description="Thiamine pyrophosphate enzyme central" evidence="4">
    <location>
        <begin position="193"/>
        <end position="326"/>
    </location>
</feature>
<dbReference type="GO" id="GO:0030976">
    <property type="term" value="F:thiamine pyrophosphate binding"/>
    <property type="evidence" value="ECO:0007669"/>
    <property type="project" value="InterPro"/>
</dbReference>
<dbReference type="SUPFAM" id="SSF52518">
    <property type="entry name" value="Thiamin diphosphate-binding fold (THDP-binding)"/>
    <property type="match status" value="2"/>
</dbReference>
<dbReference type="AlphaFoldDB" id="A0A1H4JEE2"/>
<dbReference type="InterPro" id="IPR011766">
    <property type="entry name" value="TPP_enzyme_TPP-bd"/>
</dbReference>
<dbReference type="CDD" id="cd07035">
    <property type="entry name" value="TPP_PYR_POX_like"/>
    <property type="match status" value="1"/>
</dbReference>
<dbReference type="InterPro" id="IPR012001">
    <property type="entry name" value="Thiamin_PyroP_enz_TPP-bd_dom"/>
</dbReference>
<proteinExistence type="inferred from homology"/>
<keyword evidence="2 3" id="KW-0786">Thiamine pyrophosphate</keyword>
<reference evidence="8" key="1">
    <citation type="submission" date="2016-10" db="EMBL/GenBank/DDBJ databases">
        <authorList>
            <person name="Varghese N."/>
            <person name="Submissions S."/>
        </authorList>
    </citation>
    <scope>NUCLEOTIDE SEQUENCE [LARGE SCALE GENOMIC DNA]</scope>
    <source>
        <strain evidence="8">ES.061</strain>
    </source>
</reference>
<dbReference type="GO" id="GO:0050660">
    <property type="term" value="F:flavin adenine dinucleotide binding"/>
    <property type="evidence" value="ECO:0007669"/>
    <property type="project" value="TreeGrafter"/>
</dbReference>
<dbReference type="SUPFAM" id="SSF52467">
    <property type="entry name" value="DHS-like NAD/FAD-binding domain"/>
    <property type="match status" value="1"/>
</dbReference>
<feature type="domain" description="Thiamine pyrophosphate enzyme N-terminal TPP-binding" evidence="6">
    <location>
        <begin position="3"/>
        <end position="116"/>
    </location>
</feature>
<dbReference type="RefSeq" id="WP_090329907.1">
    <property type="nucleotide sequence ID" value="NZ_FNSL01000001.1"/>
</dbReference>
<accession>A0A1H4JEE2</accession>
<dbReference type="NCBIfam" id="NF006052">
    <property type="entry name" value="PRK08199.1"/>
    <property type="match status" value="1"/>
</dbReference>
<dbReference type="CDD" id="cd00568">
    <property type="entry name" value="TPP_enzymes"/>
    <property type="match status" value="1"/>
</dbReference>
<evidence type="ECO:0000259" key="6">
    <source>
        <dbReference type="Pfam" id="PF02776"/>
    </source>
</evidence>
<dbReference type="InterPro" id="IPR045229">
    <property type="entry name" value="TPP_enz"/>
</dbReference>
<dbReference type="Gene3D" id="3.40.50.970">
    <property type="match status" value="2"/>
</dbReference>
<evidence type="ECO:0000256" key="3">
    <source>
        <dbReference type="RuleBase" id="RU362132"/>
    </source>
</evidence>
<dbReference type="InterPro" id="IPR012000">
    <property type="entry name" value="Thiamin_PyroP_enz_cen_dom"/>
</dbReference>
<protein>
    <submittedName>
        <fullName evidence="7">Acetolactate synthase-1/2/3 large subunit</fullName>
    </submittedName>
</protein>
<dbReference type="InterPro" id="IPR000399">
    <property type="entry name" value="TPP-bd_CS"/>
</dbReference>
<dbReference type="Gene3D" id="3.40.50.1220">
    <property type="entry name" value="TPP-binding domain"/>
    <property type="match status" value="1"/>
</dbReference>
<dbReference type="GO" id="GO:0005948">
    <property type="term" value="C:acetolactate synthase complex"/>
    <property type="evidence" value="ECO:0007669"/>
    <property type="project" value="TreeGrafter"/>
</dbReference>
<comment type="similarity">
    <text evidence="1 3">Belongs to the TPP enzyme family.</text>
</comment>
<dbReference type="GO" id="GO:0003984">
    <property type="term" value="F:acetolactate synthase activity"/>
    <property type="evidence" value="ECO:0007669"/>
    <property type="project" value="TreeGrafter"/>
</dbReference>
<evidence type="ECO:0000313" key="7">
    <source>
        <dbReference type="EMBL" id="SEB44719.1"/>
    </source>
</evidence>
<dbReference type="EMBL" id="FNSL01000001">
    <property type="protein sequence ID" value="SEB44719.1"/>
    <property type="molecule type" value="Genomic_DNA"/>
</dbReference>
<dbReference type="Pfam" id="PF00205">
    <property type="entry name" value="TPP_enzyme_M"/>
    <property type="match status" value="1"/>
</dbReference>
<evidence type="ECO:0000259" key="5">
    <source>
        <dbReference type="Pfam" id="PF02775"/>
    </source>
</evidence>
<dbReference type="Pfam" id="PF02776">
    <property type="entry name" value="TPP_enzyme_N"/>
    <property type="match status" value="1"/>
</dbReference>
<feature type="domain" description="Thiamine pyrophosphate enzyme TPP-binding" evidence="5">
    <location>
        <begin position="387"/>
        <end position="532"/>
    </location>
</feature>
<dbReference type="PROSITE" id="PS00187">
    <property type="entry name" value="TPP_ENZYMES"/>
    <property type="match status" value="1"/>
</dbReference>
<evidence type="ECO:0000259" key="4">
    <source>
        <dbReference type="Pfam" id="PF00205"/>
    </source>
</evidence>
<evidence type="ECO:0000256" key="1">
    <source>
        <dbReference type="ARBA" id="ARBA00007812"/>
    </source>
</evidence>
<organism evidence="7 8">
    <name type="scientific">Nitratireductor aquibiodomus</name>
    <dbReference type="NCBI Taxonomy" id="204799"/>
    <lineage>
        <taxon>Bacteria</taxon>
        <taxon>Pseudomonadati</taxon>
        <taxon>Pseudomonadota</taxon>
        <taxon>Alphaproteobacteria</taxon>
        <taxon>Hyphomicrobiales</taxon>
        <taxon>Phyllobacteriaceae</taxon>
        <taxon>Nitratireductor</taxon>
    </lineage>
</organism>
<dbReference type="InterPro" id="IPR029035">
    <property type="entry name" value="DHS-like_NAD/FAD-binding_dom"/>
</dbReference>